<evidence type="ECO:0000313" key="2">
    <source>
        <dbReference type="EMBL" id="OWT61999.1"/>
    </source>
</evidence>
<name>A0A225MTM0_9BURK</name>
<dbReference type="RefSeq" id="WP_088603087.1">
    <property type="nucleotide sequence ID" value="NZ_NJIH01000004.1"/>
</dbReference>
<dbReference type="AlphaFoldDB" id="A0A225MTM0"/>
<reference evidence="3" key="1">
    <citation type="submission" date="2017-06" db="EMBL/GenBank/DDBJ databases">
        <title>Herbaspirillum phytohormonus sp. nov., isolated from the root nodule of Robinia pseudoacacia in lead-zinc mine.</title>
        <authorList>
            <person name="Fan M."/>
            <person name="Lin Y."/>
        </authorList>
    </citation>
    <scope>NUCLEOTIDE SEQUENCE [LARGE SCALE GENOMIC DNA]</scope>
    <source>
        <strain evidence="3">SC-089</strain>
    </source>
</reference>
<proteinExistence type="predicted"/>
<keyword evidence="3" id="KW-1185">Reference proteome</keyword>
<feature type="region of interest" description="Disordered" evidence="1">
    <location>
        <begin position="59"/>
        <end position="78"/>
    </location>
</feature>
<dbReference type="EMBL" id="NJIH01000004">
    <property type="protein sequence ID" value="OWT61999.1"/>
    <property type="molecule type" value="Genomic_DNA"/>
</dbReference>
<sequence>MLNSHRLITLYPGESITIGDTTIKAAHPPGQFINPAPTAADMAQQIDEAMKRARIDHAPAPQMPQEVPGTPINPRTGWPNNLPVTCSISGSTISIPGDGRCAGQEFPTFSTPYAHE</sequence>
<gene>
    <name evidence="2" type="ORF">CEY11_09320</name>
</gene>
<accession>A0A225MTM0</accession>
<dbReference type="Proteomes" id="UP000214603">
    <property type="component" value="Unassembled WGS sequence"/>
</dbReference>
<evidence type="ECO:0000313" key="3">
    <source>
        <dbReference type="Proteomes" id="UP000214603"/>
    </source>
</evidence>
<comment type="caution">
    <text evidence="2">The sequence shown here is derived from an EMBL/GenBank/DDBJ whole genome shotgun (WGS) entry which is preliminary data.</text>
</comment>
<evidence type="ECO:0000256" key="1">
    <source>
        <dbReference type="SAM" id="MobiDB-lite"/>
    </source>
</evidence>
<protein>
    <submittedName>
        <fullName evidence="2">Uncharacterized protein</fullName>
    </submittedName>
</protein>
<organism evidence="2 3">
    <name type="scientific">Candidimonas nitroreducens</name>
    <dbReference type="NCBI Taxonomy" id="683354"/>
    <lineage>
        <taxon>Bacteria</taxon>
        <taxon>Pseudomonadati</taxon>
        <taxon>Pseudomonadota</taxon>
        <taxon>Betaproteobacteria</taxon>
        <taxon>Burkholderiales</taxon>
        <taxon>Alcaligenaceae</taxon>
        <taxon>Candidimonas</taxon>
    </lineage>
</organism>